<dbReference type="Gene3D" id="4.10.860.10">
    <property type="entry name" value="UVR domain"/>
    <property type="match status" value="1"/>
</dbReference>
<dbReference type="InterPro" id="IPR001650">
    <property type="entry name" value="Helicase_C-like"/>
</dbReference>
<dbReference type="SMART" id="SM00490">
    <property type="entry name" value="HELICc"/>
    <property type="match status" value="1"/>
</dbReference>
<dbReference type="InterPro" id="IPR004807">
    <property type="entry name" value="UvrB"/>
</dbReference>
<comment type="caution">
    <text evidence="7">The sequence shown here is derived from an EMBL/GenBank/DDBJ whole genome shotgun (WGS) entry which is preliminary data.</text>
</comment>
<dbReference type="CDD" id="cd18790">
    <property type="entry name" value="SF2_C_UvrB"/>
    <property type="match status" value="1"/>
</dbReference>
<accession>A0A2H0BGU9</accession>
<dbReference type="InterPro" id="IPR027417">
    <property type="entry name" value="P-loop_NTPase"/>
</dbReference>
<dbReference type="SUPFAM" id="SSF52540">
    <property type="entry name" value="P-loop containing nucleoside triphosphate hydrolases"/>
    <property type="match status" value="1"/>
</dbReference>
<dbReference type="GO" id="GO:0005524">
    <property type="term" value="F:ATP binding"/>
    <property type="evidence" value="ECO:0007669"/>
    <property type="project" value="InterPro"/>
</dbReference>
<dbReference type="PANTHER" id="PTHR24029">
    <property type="entry name" value="UVRABC SYSTEM PROTEIN B"/>
    <property type="match status" value="1"/>
</dbReference>
<dbReference type="GO" id="GO:0009380">
    <property type="term" value="C:excinuclease repair complex"/>
    <property type="evidence" value="ECO:0007669"/>
    <property type="project" value="InterPro"/>
</dbReference>
<dbReference type="PROSITE" id="PS51194">
    <property type="entry name" value="HELICASE_CTER"/>
    <property type="match status" value="1"/>
</dbReference>
<reference evidence="7 8" key="1">
    <citation type="submission" date="2017-09" db="EMBL/GenBank/DDBJ databases">
        <title>Depth-based differentiation of microbial function through sediment-hosted aquifers and enrichment of novel symbionts in the deep terrestrial subsurface.</title>
        <authorList>
            <person name="Probst A.J."/>
            <person name="Ladd B."/>
            <person name="Jarett J.K."/>
            <person name="Geller-Mcgrath D.E."/>
            <person name="Sieber C.M."/>
            <person name="Emerson J.B."/>
            <person name="Anantharaman K."/>
            <person name="Thomas B.C."/>
            <person name="Malmstrom R."/>
            <person name="Stieglmeier M."/>
            <person name="Klingl A."/>
            <person name="Woyke T."/>
            <person name="Ryan C.M."/>
            <person name="Banfield J.F."/>
        </authorList>
    </citation>
    <scope>NUCLEOTIDE SEQUENCE [LARGE SCALE GENOMIC DNA]</scope>
    <source>
        <strain evidence="7">CG22_combo_CG10-13_8_21_14_all_39_12</strain>
    </source>
</reference>
<dbReference type="InterPro" id="IPR036876">
    <property type="entry name" value="UVR_dom_sf"/>
</dbReference>
<feature type="domain" description="Helicase C-terminal" evidence="6">
    <location>
        <begin position="155"/>
        <end position="317"/>
    </location>
</feature>
<dbReference type="Pfam" id="PF12344">
    <property type="entry name" value="UvrB"/>
    <property type="match status" value="1"/>
</dbReference>
<feature type="non-terminal residue" evidence="7">
    <location>
        <position position="1"/>
    </location>
</feature>
<dbReference type="PANTHER" id="PTHR24029:SF0">
    <property type="entry name" value="UVRABC SYSTEM PROTEIN B"/>
    <property type="match status" value="1"/>
</dbReference>
<dbReference type="GO" id="GO:0003677">
    <property type="term" value="F:DNA binding"/>
    <property type="evidence" value="ECO:0007669"/>
    <property type="project" value="InterPro"/>
</dbReference>
<evidence type="ECO:0000256" key="2">
    <source>
        <dbReference type="ARBA" id="ARBA00026033"/>
    </source>
</evidence>
<dbReference type="GO" id="GO:0016887">
    <property type="term" value="F:ATP hydrolysis activity"/>
    <property type="evidence" value="ECO:0007669"/>
    <property type="project" value="InterPro"/>
</dbReference>
<comment type="subunit">
    <text evidence="2">Forms a heterotetramer with UvrA during the search for lesions. Interacts with UvrC in an incision complex.</text>
</comment>
<comment type="similarity">
    <text evidence="1">Belongs to the UvrB family.</text>
</comment>
<dbReference type="InterPro" id="IPR001943">
    <property type="entry name" value="UVR_dom"/>
</dbReference>
<evidence type="ECO:0000259" key="6">
    <source>
        <dbReference type="PROSITE" id="PS51194"/>
    </source>
</evidence>
<evidence type="ECO:0000259" key="5">
    <source>
        <dbReference type="PROSITE" id="PS50151"/>
    </source>
</evidence>
<dbReference type="GO" id="GO:0006289">
    <property type="term" value="P:nucleotide-excision repair"/>
    <property type="evidence" value="ECO:0007669"/>
    <property type="project" value="InterPro"/>
</dbReference>
<sequence length="386" mass="44495">REIGYCKGIENYSRYFDGRKPGAPPYSLLEFFPDDFLTVIDESHITVSQIRGMYNGDKARKETLIDYGFRLPSALDNRPLQFDEFIERTPQVVYTSATPGEWEITNTLRAFNETKKRVATTHEPFEYSQRGVVELFIRPTGITDPEIQIRGSKGQIENLLVEIKDRVAKKERTLVTTLTKRMSEDLAEYLADQDIKVQYLHSDIDTLERSDILNDLRKGTYDVIVGINLLREGLDLPEVSLVAILDADKEGFLRSESSLIQTMGRAARHMDGKVIMYADTITKSMQRAIDEVDRRRKIQEEYNEKNSITPYSIQKPIRDQMIKRDTTQKAKNYTREKVSIDKPLNVDAKTAIKDLTTQMEEAAKNMEFERAAMLRDKIDDIKKNDS</sequence>
<dbReference type="Gene3D" id="3.40.50.300">
    <property type="entry name" value="P-loop containing nucleotide triphosphate hydrolases"/>
    <property type="match status" value="2"/>
</dbReference>
<dbReference type="Proteomes" id="UP000228495">
    <property type="component" value="Unassembled WGS sequence"/>
</dbReference>
<keyword evidence="4" id="KW-0175">Coiled coil</keyword>
<dbReference type="AlphaFoldDB" id="A0A2H0BGU9"/>
<evidence type="ECO:0000256" key="1">
    <source>
        <dbReference type="ARBA" id="ARBA00008533"/>
    </source>
</evidence>
<gene>
    <name evidence="7" type="ORF">COX05_00630</name>
</gene>
<evidence type="ECO:0000313" key="7">
    <source>
        <dbReference type="EMBL" id="PIP56895.1"/>
    </source>
</evidence>
<dbReference type="InterPro" id="IPR024759">
    <property type="entry name" value="UvrB_YAD/RRR_dom"/>
</dbReference>
<dbReference type="Pfam" id="PF02151">
    <property type="entry name" value="UVR"/>
    <property type="match status" value="1"/>
</dbReference>
<feature type="coiled-coil region" evidence="4">
    <location>
        <begin position="345"/>
        <end position="372"/>
    </location>
</feature>
<evidence type="ECO:0000256" key="3">
    <source>
        <dbReference type="ARBA" id="ARBA00029504"/>
    </source>
</evidence>
<name>A0A2H0BGU9_UNCKA</name>
<organism evidence="7 8">
    <name type="scientific">candidate division WWE3 bacterium CG22_combo_CG10-13_8_21_14_all_39_12</name>
    <dbReference type="NCBI Taxonomy" id="1975094"/>
    <lineage>
        <taxon>Bacteria</taxon>
        <taxon>Katanobacteria</taxon>
    </lineage>
</organism>
<evidence type="ECO:0000313" key="8">
    <source>
        <dbReference type="Proteomes" id="UP000228495"/>
    </source>
</evidence>
<feature type="domain" description="UVR" evidence="5">
    <location>
        <begin position="349"/>
        <end position="384"/>
    </location>
</feature>
<dbReference type="Pfam" id="PF00271">
    <property type="entry name" value="Helicase_C"/>
    <property type="match status" value="1"/>
</dbReference>
<proteinExistence type="inferred from homology"/>
<evidence type="ECO:0000256" key="4">
    <source>
        <dbReference type="SAM" id="Coils"/>
    </source>
</evidence>
<dbReference type="EMBL" id="PCSU01000006">
    <property type="protein sequence ID" value="PIP56895.1"/>
    <property type="molecule type" value="Genomic_DNA"/>
</dbReference>
<dbReference type="PROSITE" id="PS50151">
    <property type="entry name" value="UVR"/>
    <property type="match status" value="1"/>
</dbReference>
<dbReference type="SUPFAM" id="SSF46600">
    <property type="entry name" value="C-terminal UvrC-binding domain of UvrB"/>
    <property type="match status" value="1"/>
</dbReference>
<protein>
    <recommendedName>
        <fullName evidence="3">UvrABC system protein B</fullName>
    </recommendedName>
</protein>